<evidence type="ECO:0000313" key="7">
    <source>
        <dbReference type="Proteomes" id="UP000886741"/>
    </source>
</evidence>
<dbReference type="InterPro" id="IPR036280">
    <property type="entry name" value="Multihaem_cyt_sf"/>
</dbReference>
<feature type="domain" description="4Fe-4S ferredoxin-type" evidence="5">
    <location>
        <begin position="346"/>
        <end position="375"/>
    </location>
</feature>
<keyword evidence="2" id="KW-0479">Metal-binding</keyword>
<evidence type="ECO:0000256" key="1">
    <source>
        <dbReference type="ARBA" id="ARBA00022485"/>
    </source>
</evidence>
<dbReference type="SUPFAM" id="SSF56014">
    <property type="entry name" value="Nitrite and sulphite reductase 4Fe-4S domain-like"/>
    <property type="match status" value="1"/>
</dbReference>
<dbReference type="PROSITE" id="PS51379">
    <property type="entry name" value="4FE4S_FER_2"/>
    <property type="match status" value="2"/>
</dbReference>
<dbReference type="SUPFAM" id="SSF55124">
    <property type="entry name" value="Nitrite/Sulfite reductase N-terminal domain-like"/>
    <property type="match status" value="1"/>
</dbReference>
<organism evidence="6 7">
    <name type="scientific">Candidatus Avoscillospira avistercoris</name>
    <dbReference type="NCBI Taxonomy" id="2840707"/>
    <lineage>
        <taxon>Bacteria</taxon>
        <taxon>Bacillati</taxon>
        <taxon>Bacillota</taxon>
        <taxon>Clostridia</taxon>
        <taxon>Eubacteriales</taxon>
        <taxon>Oscillospiraceae</taxon>
        <taxon>Oscillospiraceae incertae sedis</taxon>
        <taxon>Candidatus Avoscillospira</taxon>
    </lineage>
</organism>
<dbReference type="Gene3D" id="3.30.413.10">
    <property type="entry name" value="Sulfite Reductase Hemoprotein, domain 1"/>
    <property type="match status" value="1"/>
</dbReference>
<dbReference type="InterPro" id="IPR036136">
    <property type="entry name" value="Nit/Sulf_reduc_fer-like_dom_sf"/>
</dbReference>
<dbReference type="InterPro" id="IPR045854">
    <property type="entry name" value="NO2/SO3_Rdtase_4Fe4S_sf"/>
</dbReference>
<evidence type="ECO:0000259" key="5">
    <source>
        <dbReference type="PROSITE" id="PS51379"/>
    </source>
</evidence>
<evidence type="ECO:0000256" key="3">
    <source>
        <dbReference type="ARBA" id="ARBA00023004"/>
    </source>
</evidence>
<dbReference type="GO" id="GO:0020037">
    <property type="term" value="F:heme binding"/>
    <property type="evidence" value="ECO:0007669"/>
    <property type="project" value="InterPro"/>
</dbReference>
<dbReference type="Pfam" id="PF01077">
    <property type="entry name" value="NIR_SIR"/>
    <property type="match status" value="1"/>
</dbReference>
<dbReference type="InterPro" id="IPR017896">
    <property type="entry name" value="4Fe4S_Fe-S-bd"/>
</dbReference>
<dbReference type="Proteomes" id="UP000886741">
    <property type="component" value="Unassembled WGS sequence"/>
</dbReference>
<dbReference type="GO" id="GO:0000103">
    <property type="term" value="P:sulfate assimilation"/>
    <property type="evidence" value="ECO:0007669"/>
    <property type="project" value="TreeGrafter"/>
</dbReference>
<dbReference type="Pfam" id="PF00037">
    <property type="entry name" value="Fer4"/>
    <property type="match status" value="1"/>
</dbReference>
<feature type="domain" description="4Fe-4S ferredoxin-type" evidence="5">
    <location>
        <begin position="315"/>
        <end position="345"/>
    </location>
</feature>
<dbReference type="InterPro" id="IPR006067">
    <property type="entry name" value="NO2/SO3_Rdtase_4Fe4S_dom"/>
</dbReference>
<dbReference type="GO" id="GO:0051539">
    <property type="term" value="F:4 iron, 4 sulfur cluster binding"/>
    <property type="evidence" value="ECO:0007669"/>
    <property type="project" value="UniProtKB-KW"/>
</dbReference>
<dbReference type="Gene3D" id="3.30.70.20">
    <property type="match status" value="1"/>
</dbReference>
<dbReference type="GO" id="GO:0009337">
    <property type="term" value="C:sulfite reductase complex (NADPH)"/>
    <property type="evidence" value="ECO:0007669"/>
    <property type="project" value="TreeGrafter"/>
</dbReference>
<gene>
    <name evidence="6" type="ORF">IAA83_08160</name>
</gene>
<dbReference type="SUPFAM" id="SSF48695">
    <property type="entry name" value="Multiheme cytochromes"/>
    <property type="match status" value="1"/>
</dbReference>
<dbReference type="NCBIfam" id="TIGR01909">
    <property type="entry name" value="C_GCAxxG_C_C"/>
    <property type="match status" value="1"/>
</dbReference>
<evidence type="ECO:0000256" key="2">
    <source>
        <dbReference type="ARBA" id="ARBA00022723"/>
    </source>
</evidence>
<keyword evidence="3" id="KW-0408">Iron</keyword>
<reference evidence="6" key="2">
    <citation type="journal article" date="2021" name="PeerJ">
        <title>Extensive microbial diversity within the chicken gut microbiome revealed by metagenomics and culture.</title>
        <authorList>
            <person name="Gilroy R."/>
            <person name="Ravi A."/>
            <person name="Getino M."/>
            <person name="Pursley I."/>
            <person name="Horton D.L."/>
            <person name="Alikhan N.F."/>
            <person name="Baker D."/>
            <person name="Gharbi K."/>
            <person name="Hall N."/>
            <person name="Watson M."/>
            <person name="Adriaenssens E.M."/>
            <person name="Foster-Nyarko E."/>
            <person name="Jarju S."/>
            <person name="Secka A."/>
            <person name="Antonio M."/>
            <person name="Oren A."/>
            <person name="Chaudhuri R.R."/>
            <person name="La Ragione R."/>
            <person name="Hildebrand F."/>
            <person name="Pallen M.J."/>
        </authorList>
    </citation>
    <scope>NUCLEOTIDE SEQUENCE</scope>
    <source>
        <strain evidence="6">ChiBcec16-1751</strain>
    </source>
</reference>
<dbReference type="GO" id="GO:0016002">
    <property type="term" value="F:sulfite reductase activity"/>
    <property type="evidence" value="ECO:0007669"/>
    <property type="project" value="TreeGrafter"/>
</dbReference>
<dbReference type="Gene3D" id="3.90.480.20">
    <property type="match status" value="1"/>
</dbReference>
<dbReference type="InterPro" id="IPR005117">
    <property type="entry name" value="NiRdtase/SiRdtase_haem-b_fer"/>
</dbReference>
<dbReference type="EMBL" id="DVJJ01000120">
    <property type="protein sequence ID" value="HIS65327.1"/>
    <property type="molecule type" value="Genomic_DNA"/>
</dbReference>
<protein>
    <submittedName>
        <fullName evidence="6">C-GCAxxG-C-C family protein</fullName>
    </submittedName>
</protein>
<accession>A0A9D1FA43</accession>
<dbReference type="SUPFAM" id="SSF54862">
    <property type="entry name" value="4Fe-4S ferredoxins"/>
    <property type="match status" value="1"/>
</dbReference>
<dbReference type="AlphaFoldDB" id="A0A9D1FA43"/>
<dbReference type="PANTHER" id="PTHR11493:SF54">
    <property type="entry name" value="ANAEROBIC SULFITE REDUCTASE SUBUNIT C"/>
    <property type="match status" value="1"/>
</dbReference>
<sequence length="467" mass="50866">MLNPENNRRNRQKECPTLIKDYVRKYYLEQDHNCAETVFLAANEALGLGLPEESAKLISAFGGGMGCGSTCGALAGSMAILGQCRVQGRAHATEGFKEQCAALKEAFEKRLGSIFCEDLKGKCFTEQERCMVTVTAAAEVLEAFLKGSEETELPPLTAADIKRVKGLGFLHQKGTRCFNGRILTRNGKITAAESQCLTEAAEKFGSGEIAMTTRLTLEVQGIPYENIEPFRQYVAKVGLETGGTGSKVRPVVSCKGTTCQYGLCDTFALSNRIHELFYKGYHDVLLPHKFKIAVGGCPNNCVKPDLNDFGIVGQRIPVVDNDKCRGCKKCAVAENCPIHVAHVENGKLNIPADSCNHCGRCVGKCPFQAVEESRYGYKIYLGGRWGKKVAQGRAMSKVFTSEEEVIAVLEKAILLFRDQGVTGERFADTVARLGFENVEAQLLDNALLERKAEILGAEKHLVGGATC</sequence>
<dbReference type="InterPro" id="IPR017900">
    <property type="entry name" value="4Fe4S_Fe_S_CS"/>
</dbReference>
<dbReference type="GO" id="GO:0046872">
    <property type="term" value="F:metal ion binding"/>
    <property type="evidence" value="ECO:0007669"/>
    <property type="project" value="UniProtKB-KW"/>
</dbReference>
<dbReference type="InterPro" id="IPR010181">
    <property type="entry name" value="CGCAxxGCC_motif"/>
</dbReference>
<keyword evidence="1" id="KW-0004">4Fe-4S</keyword>
<dbReference type="PANTHER" id="PTHR11493">
    <property type="entry name" value="SULFITE REDUCTASE [NADPH] SUBUNIT BETA-RELATED"/>
    <property type="match status" value="1"/>
</dbReference>
<evidence type="ECO:0000313" key="6">
    <source>
        <dbReference type="EMBL" id="HIS65327.1"/>
    </source>
</evidence>
<dbReference type="GO" id="GO:0050311">
    <property type="term" value="F:sulfite reductase (ferredoxin) activity"/>
    <property type="evidence" value="ECO:0007669"/>
    <property type="project" value="TreeGrafter"/>
</dbReference>
<reference evidence="6" key="1">
    <citation type="submission" date="2020-10" db="EMBL/GenBank/DDBJ databases">
        <authorList>
            <person name="Gilroy R."/>
        </authorList>
    </citation>
    <scope>NUCLEOTIDE SEQUENCE</scope>
    <source>
        <strain evidence="6">ChiBcec16-1751</strain>
    </source>
</reference>
<dbReference type="PROSITE" id="PS00198">
    <property type="entry name" value="4FE4S_FER_1"/>
    <property type="match status" value="1"/>
</dbReference>
<proteinExistence type="predicted"/>
<name>A0A9D1FA43_9FIRM</name>
<dbReference type="Pfam" id="PF03460">
    <property type="entry name" value="NIR_SIR_ferr"/>
    <property type="match status" value="1"/>
</dbReference>
<comment type="caution">
    <text evidence="6">The sequence shown here is derived from an EMBL/GenBank/DDBJ whole genome shotgun (WGS) entry which is preliminary data.</text>
</comment>
<keyword evidence="4" id="KW-0411">Iron-sulfur</keyword>
<dbReference type="Pfam" id="PF09719">
    <property type="entry name" value="C_GCAxxG_C_C"/>
    <property type="match status" value="1"/>
</dbReference>
<dbReference type="InterPro" id="IPR045169">
    <property type="entry name" value="NO2/SO3_Rdtase_4Fe4S_prot"/>
</dbReference>
<evidence type="ECO:0000256" key="4">
    <source>
        <dbReference type="ARBA" id="ARBA00023014"/>
    </source>
</evidence>